<dbReference type="HAMAP" id="MF_02004">
    <property type="entry name" value="Val_tRNA_synth_type1"/>
    <property type="match status" value="1"/>
</dbReference>
<dbReference type="CDD" id="cd00817">
    <property type="entry name" value="ValRS_core"/>
    <property type="match status" value="1"/>
</dbReference>
<dbReference type="InterPro" id="IPR010978">
    <property type="entry name" value="tRNA-bd_arm"/>
</dbReference>
<evidence type="ECO:0000256" key="11">
    <source>
        <dbReference type="ARBA" id="ARBA00060830"/>
    </source>
</evidence>
<evidence type="ECO:0000256" key="5">
    <source>
        <dbReference type="ARBA" id="ARBA00022741"/>
    </source>
</evidence>
<protein>
    <recommendedName>
        <fullName evidence="12">Valine--tRNA ligase</fullName>
        <ecNumber evidence="12">6.1.1.9</ecNumber>
    </recommendedName>
    <alternativeName>
        <fullName evidence="12">Valyl-tRNA synthetase</fullName>
        <shortName evidence="12">ValRS</shortName>
    </alternativeName>
</protein>
<dbReference type="PRINTS" id="PR00986">
    <property type="entry name" value="TRNASYNTHVAL"/>
</dbReference>
<dbReference type="GO" id="GO:0005524">
    <property type="term" value="F:ATP binding"/>
    <property type="evidence" value="ECO:0007669"/>
    <property type="project" value="UniProtKB-UniRule"/>
</dbReference>
<evidence type="ECO:0000256" key="6">
    <source>
        <dbReference type="ARBA" id="ARBA00022840"/>
    </source>
</evidence>
<evidence type="ECO:0000313" key="17">
    <source>
        <dbReference type="EMBL" id="PTU31037.1"/>
    </source>
</evidence>
<comment type="domain">
    <text evidence="12">The C-terminal coiled-coil domain is crucial for aminoacylation activity.</text>
</comment>
<dbReference type="EC" id="6.1.1.9" evidence="12"/>
<feature type="binding site" evidence="12">
    <location>
        <position position="580"/>
    </location>
    <ligand>
        <name>ATP</name>
        <dbReference type="ChEBI" id="CHEBI:30616"/>
    </ligand>
</feature>
<evidence type="ECO:0000259" key="15">
    <source>
        <dbReference type="Pfam" id="PF08264"/>
    </source>
</evidence>
<organism evidence="17 18">
    <name type="scientific">Stenotrophobium rhamnosiphilum</name>
    <dbReference type="NCBI Taxonomy" id="2029166"/>
    <lineage>
        <taxon>Bacteria</taxon>
        <taxon>Pseudomonadati</taxon>
        <taxon>Pseudomonadota</taxon>
        <taxon>Gammaproteobacteria</taxon>
        <taxon>Nevskiales</taxon>
        <taxon>Nevskiaceae</taxon>
        <taxon>Stenotrophobium</taxon>
    </lineage>
</organism>
<comment type="caution">
    <text evidence="17">The sequence shown here is derived from an EMBL/GenBank/DDBJ whole genome shotgun (WGS) entry which is preliminary data.</text>
</comment>
<evidence type="ECO:0000256" key="12">
    <source>
        <dbReference type="HAMAP-Rule" id="MF_02004"/>
    </source>
</evidence>
<dbReference type="EMBL" id="QANS01000004">
    <property type="protein sequence ID" value="PTU31037.1"/>
    <property type="molecule type" value="Genomic_DNA"/>
</dbReference>
<dbReference type="InterPro" id="IPR002303">
    <property type="entry name" value="Valyl-tRNA_ligase"/>
</dbReference>
<keyword evidence="3 12" id="KW-0963">Cytoplasm</keyword>
<dbReference type="InterPro" id="IPR014729">
    <property type="entry name" value="Rossmann-like_a/b/a_fold"/>
</dbReference>
<keyword evidence="18" id="KW-1185">Reference proteome</keyword>
<dbReference type="GO" id="GO:0004832">
    <property type="term" value="F:valine-tRNA ligase activity"/>
    <property type="evidence" value="ECO:0007669"/>
    <property type="project" value="UniProtKB-UniRule"/>
</dbReference>
<dbReference type="GO" id="GO:0005829">
    <property type="term" value="C:cytosol"/>
    <property type="evidence" value="ECO:0007669"/>
    <property type="project" value="TreeGrafter"/>
</dbReference>
<dbReference type="SUPFAM" id="SSF50677">
    <property type="entry name" value="ValRS/IleRS/LeuRS editing domain"/>
    <property type="match status" value="1"/>
</dbReference>
<dbReference type="AlphaFoldDB" id="A0A2T5MEP8"/>
<dbReference type="FunFam" id="3.40.50.620:FF:000078">
    <property type="entry name" value="Valine--tRNA ligase, mitochondrial"/>
    <property type="match status" value="1"/>
</dbReference>
<evidence type="ECO:0000256" key="3">
    <source>
        <dbReference type="ARBA" id="ARBA00022490"/>
    </source>
</evidence>
<feature type="domain" description="Methionyl/Valyl/Leucyl/Isoleucyl-tRNA synthetase anticodon-binding" evidence="15">
    <location>
        <begin position="705"/>
        <end position="855"/>
    </location>
</feature>
<dbReference type="Gene3D" id="3.90.740.10">
    <property type="entry name" value="Valyl/Leucyl/Isoleucyl-tRNA synthetase, editing domain"/>
    <property type="match status" value="1"/>
</dbReference>
<dbReference type="InterPro" id="IPR033705">
    <property type="entry name" value="Anticodon_Ia_Val"/>
</dbReference>
<dbReference type="RefSeq" id="WP_107940621.1">
    <property type="nucleotide sequence ID" value="NZ_QANS01000004.1"/>
</dbReference>
<accession>A0A2T5MEP8</accession>
<reference evidence="17 18" key="1">
    <citation type="submission" date="2018-04" db="EMBL/GenBank/DDBJ databases">
        <title>Novel species isolated from glacier.</title>
        <authorList>
            <person name="Liu Q."/>
            <person name="Xin Y.-H."/>
        </authorList>
    </citation>
    <scope>NUCLEOTIDE SEQUENCE [LARGE SCALE GENOMIC DNA]</scope>
    <source>
        <strain evidence="17 18">GT1R17</strain>
    </source>
</reference>
<dbReference type="InterPro" id="IPR013155">
    <property type="entry name" value="M/V/L/I-tRNA-synth_anticd-bd"/>
</dbReference>
<comment type="domain">
    <text evidence="12">ValRS has two distinct active sites: one for aminoacylation and one for editing. The misactivated threonine is translocated from the active site to the editing site.</text>
</comment>
<keyword evidence="7 12" id="KW-0648">Protein biosynthesis</keyword>
<comment type="catalytic activity">
    <reaction evidence="10 12">
        <text>tRNA(Val) + L-valine + ATP = L-valyl-tRNA(Val) + AMP + diphosphate</text>
        <dbReference type="Rhea" id="RHEA:10704"/>
        <dbReference type="Rhea" id="RHEA-COMP:9672"/>
        <dbReference type="Rhea" id="RHEA-COMP:9708"/>
        <dbReference type="ChEBI" id="CHEBI:30616"/>
        <dbReference type="ChEBI" id="CHEBI:33019"/>
        <dbReference type="ChEBI" id="CHEBI:57762"/>
        <dbReference type="ChEBI" id="CHEBI:78442"/>
        <dbReference type="ChEBI" id="CHEBI:78537"/>
        <dbReference type="ChEBI" id="CHEBI:456215"/>
        <dbReference type="EC" id="6.1.1.9"/>
    </reaction>
</comment>
<evidence type="ECO:0000259" key="14">
    <source>
        <dbReference type="Pfam" id="PF00133"/>
    </source>
</evidence>
<feature type="short sequence motif" description="'KMSKS' region" evidence="12">
    <location>
        <begin position="577"/>
        <end position="581"/>
    </location>
</feature>
<evidence type="ECO:0000256" key="2">
    <source>
        <dbReference type="ARBA" id="ARBA00011245"/>
    </source>
</evidence>
<keyword evidence="5 12" id="KW-0547">Nucleotide-binding</keyword>
<dbReference type="InterPro" id="IPR002300">
    <property type="entry name" value="aa-tRNA-synth_Ia"/>
</dbReference>
<comment type="function">
    <text evidence="12">Catalyzes the attachment of valine to tRNA(Val). As ValRS can inadvertently accommodate and process structurally similar amino acids such as threonine, to avoid such errors, it has a 'posttransfer' editing activity that hydrolyzes mischarged Thr-tRNA(Val) in a tRNA-dependent manner.</text>
</comment>
<dbReference type="InterPro" id="IPR019499">
    <property type="entry name" value="Val-tRNA_synth_tRNA-bd"/>
</dbReference>
<feature type="domain" description="Valyl-tRNA synthetase tRNA-binding arm" evidence="16">
    <location>
        <begin position="917"/>
        <end position="978"/>
    </location>
</feature>
<dbReference type="FunFam" id="3.90.740.10:FF:000010">
    <property type="entry name" value="Valine--tRNA ligase"/>
    <property type="match status" value="1"/>
</dbReference>
<dbReference type="SUPFAM" id="SSF46589">
    <property type="entry name" value="tRNA-binding arm"/>
    <property type="match status" value="1"/>
</dbReference>
<dbReference type="InterPro" id="IPR001412">
    <property type="entry name" value="aa-tRNA-synth_I_CS"/>
</dbReference>
<dbReference type="Pfam" id="PF00133">
    <property type="entry name" value="tRNA-synt_1"/>
    <property type="match status" value="1"/>
</dbReference>
<feature type="short sequence motif" description="'HIGH' region" evidence="12">
    <location>
        <begin position="43"/>
        <end position="53"/>
    </location>
</feature>
<dbReference type="GO" id="GO:0006438">
    <property type="term" value="P:valyl-tRNA aminoacylation"/>
    <property type="evidence" value="ECO:0007669"/>
    <property type="project" value="UniProtKB-UniRule"/>
</dbReference>
<name>A0A2T5MEP8_9GAMM</name>
<dbReference type="GO" id="GO:0002161">
    <property type="term" value="F:aminoacyl-tRNA deacylase activity"/>
    <property type="evidence" value="ECO:0007669"/>
    <property type="project" value="InterPro"/>
</dbReference>
<sequence>MDKTFDSRVIEARWRETWEQSGCFAAGAGAATGEPYSIMIPPPNVTGSLHMGHAFQHTVMDALTRYHRMKGNDTLWQPGTDHAGIATQMVVERNLKLAGEPTRAELGREKFLEKVWDWKKFSGDTIENQIRRMGSSVDWSRKAFTMDPSYSTAVIEHFVRLHDEGLIYRGKRLVNWDPVLQTAISDLEVVQEEENGKLWHIRYPLVGGAKTAEGKDHIVVATTRPETLLGDAAVAVNPADERYQSLIGKTVTLPLCDREIPIIADDYVDREFGTGCVKITPAHDFNDYQVGQRHKLPLINILTREAKIVSNKAADWHSTLKSNNPSTSQVNAVVDMAIDIGIPENLQGLDRFAARKQIILDLEAASLIEKIDDHKLKVPRGDRTGVVLEPYLTDQWFVDLTSETRRDGKPGPGGLKAITEPAINVVEDGRIKFVPENWSNTYFHWLRNIQDWCISRQLWWGHRIPAWYDEQGNVYVERSEEAVRSKYKLDASVSLKQDEDVFDTWFSSDIWPFATQGWPQDTAELKKYYPSSVLVTGFDIIFFWVARMVMMGQKLMGEVPFREVYVHGLIRDAEGQKMSKSKGNVLDPLDLVDGITLEDLVKKRTTGLMKPETAPKIEKATRKDYPEGISAVGVDALRFTFAALASPGRDIRFDSERAEGYRNFTNKIWNASRFALMNLGALNEEGELQVPVGLNDGEYTLSVADRWIISRLQKVEAEAAELFKTYRFDLLSQLLYQFIWNEYCDWYLELTKPTLLGDDELAKRGTKRTLVRVLETWLRLLHPLMPFITEEVWQRVAPLAEKSGPTIMLQPYPESQPEKIDEAAEADIEWLKSFILGLRQIRGEMDISPGKPLPLLLQNASDSDRTRIERMQSSIQFLARVESMRHLEANEVPPQCATALVGQMSLLVPMAGLIDKDAELARLAKQIAKLESDLGKTEMRVNNPNFGKAPENVQQQTRDQASRQKQDLEALRQQHANISAL</sequence>
<dbReference type="NCBIfam" id="NF004349">
    <property type="entry name" value="PRK05729.1"/>
    <property type="match status" value="1"/>
</dbReference>
<proteinExistence type="inferred from homology"/>
<feature type="domain" description="Aminoacyl-tRNA synthetase class Ia" evidence="14">
    <location>
        <begin position="14"/>
        <end position="654"/>
    </location>
</feature>
<keyword evidence="9 12" id="KW-0030">Aminoacyl-tRNA synthetase</keyword>
<evidence type="ECO:0000256" key="4">
    <source>
        <dbReference type="ARBA" id="ARBA00022598"/>
    </source>
</evidence>
<keyword evidence="6 12" id="KW-0067">ATP-binding</keyword>
<keyword evidence="4 12" id="KW-0436">Ligase</keyword>
<dbReference type="Pfam" id="PF10458">
    <property type="entry name" value="Val_tRNA-synt_C"/>
    <property type="match status" value="1"/>
</dbReference>
<dbReference type="InterPro" id="IPR009080">
    <property type="entry name" value="tRNAsynth_Ia_anticodon-bd"/>
</dbReference>
<evidence type="ECO:0000256" key="7">
    <source>
        <dbReference type="ARBA" id="ARBA00022917"/>
    </source>
</evidence>
<dbReference type="CDD" id="cd07962">
    <property type="entry name" value="Anticodon_Ia_Val"/>
    <property type="match status" value="1"/>
</dbReference>
<evidence type="ECO:0000313" key="18">
    <source>
        <dbReference type="Proteomes" id="UP000244248"/>
    </source>
</evidence>
<dbReference type="SUPFAM" id="SSF52374">
    <property type="entry name" value="Nucleotidylyl transferase"/>
    <property type="match status" value="1"/>
</dbReference>
<dbReference type="PROSITE" id="PS00178">
    <property type="entry name" value="AA_TRNA_LIGASE_I"/>
    <property type="match status" value="1"/>
</dbReference>
<comment type="similarity">
    <text evidence="11 12">Belongs to the class-I aminoacyl-tRNA synthetase family. ValS type 1 subfamily.</text>
</comment>
<dbReference type="PANTHER" id="PTHR11946:SF93">
    <property type="entry name" value="VALINE--TRNA LIGASE, CHLOROPLASTIC_MITOCHONDRIAL 2"/>
    <property type="match status" value="1"/>
</dbReference>
<feature type="region of interest" description="Disordered" evidence="13">
    <location>
        <begin position="935"/>
        <end position="965"/>
    </location>
</feature>
<dbReference type="Gene3D" id="1.10.287.380">
    <property type="entry name" value="Valyl-tRNA synthetase, C-terminal domain"/>
    <property type="match status" value="1"/>
</dbReference>
<comment type="subcellular location">
    <subcellularLocation>
        <location evidence="1 12">Cytoplasm</location>
    </subcellularLocation>
</comment>
<evidence type="ECO:0000256" key="1">
    <source>
        <dbReference type="ARBA" id="ARBA00004496"/>
    </source>
</evidence>
<comment type="subunit">
    <text evidence="2 12">Monomer.</text>
</comment>
<dbReference type="FunFam" id="1.10.287.380:FF:000001">
    <property type="entry name" value="Valine--tRNA ligase"/>
    <property type="match status" value="1"/>
</dbReference>
<evidence type="ECO:0000256" key="13">
    <source>
        <dbReference type="SAM" id="MobiDB-lite"/>
    </source>
</evidence>
<dbReference type="Pfam" id="PF08264">
    <property type="entry name" value="Anticodon_1"/>
    <property type="match status" value="1"/>
</dbReference>
<dbReference type="OrthoDB" id="9810365at2"/>
<gene>
    <name evidence="12" type="primary">valS</name>
    <name evidence="17" type="ORF">CJD38_12115</name>
</gene>
<evidence type="ECO:0000256" key="8">
    <source>
        <dbReference type="ARBA" id="ARBA00023054"/>
    </source>
</evidence>
<dbReference type="Gene3D" id="1.10.730.10">
    <property type="entry name" value="Isoleucyl-tRNA Synthetase, Domain 1"/>
    <property type="match status" value="1"/>
</dbReference>
<evidence type="ECO:0000256" key="9">
    <source>
        <dbReference type="ARBA" id="ARBA00023146"/>
    </source>
</evidence>
<dbReference type="Proteomes" id="UP000244248">
    <property type="component" value="Unassembled WGS sequence"/>
</dbReference>
<dbReference type="InterPro" id="IPR009008">
    <property type="entry name" value="Val/Leu/Ile-tRNA-synth_edit"/>
</dbReference>
<evidence type="ECO:0000256" key="10">
    <source>
        <dbReference type="ARBA" id="ARBA00047552"/>
    </source>
</evidence>
<dbReference type="InterPro" id="IPR037118">
    <property type="entry name" value="Val-tRNA_synth_C_sf"/>
</dbReference>
<dbReference type="FunFam" id="3.90.740.10:FF:000003">
    <property type="entry name" value="Valine--tRNA ligase"/>
    <property type="match status" value="1"/>
</dbReference>
<dbReference type="PANTHER" id="PTHR11946">
    <property type="entry name" value="VALYL-TRNA SYNTHETASES"/>
    <property type="match status" value="1"/>
</dbReference>
<dbReference type="Gene3D" id="3.40.50.620">
    <property type="entry name" value="HUPs"/>
    <property type="match status" value="2"/>
</dbReference>
<dbReference type="SUPFAM" id="SSF47323">
    <property type="entry name" value="Anticodon-binding domain of a subclass of class I aminoacyl-tRNA synthetases"/>
    <property type="match status" value="1"/>
</dbReference>
<dbReference type="FunFam" id="1.10.730.10:FF:000009">
    <property type="entry name" value="Valine--tRNA ligase, mitochondrial"/>
    <property type="match status" value="1"/>
</dbReference>
<evidence type="ECO:0000259" key="16">
    <source>
        <dbReference type="Pfam" id="PF10458"/>
    </source>
</evidence>
<dbReference type="NCBIfam" id="TIGR00422">
    <property type="entry name" value="valS"/>
    <property type="match status" value="1"/>
</dbReference>
<dbReference type="FunFam" id="3.40.50.620:FF:000032">
    <property type="entry name" value="Valine--tRNA ligase"/>
    <property type="match status" value="1"/>
</dbReference>
<keyword evidence="8 12" id="KW-0175">Coiled coil</keyword>